<evidence type="ECO:0000313" key="4">
    <source>
        <dbReference type="Proteomes" id="UP000295351"/>
    </source>
</evidence>
<dbReference type="Gene3D" id="2.60.120.10">
    <property type="entry name" value="Jelly Rolls"/>
    <property type="match status" value="1"/>
</dbReference>
<feature type="domain" description="Cupin type-2" evidence="2">
    <location>
        <begin position="46"/>
        <end position="113"/>
    </location>
</feature>
<dbReference type="PANTHER" id="PTHR35848:SF6">
    <property type="entry name" value="CUPIN TYPE-2 DOMAIN-CONTAINING PROTEIN"/>
    <property type="match status" value="1"/>
</dbReference>
<dbReference type="InterPro" id="IPR051610">
    <property type="entry name" value="GPI/OXD"/>
</dbReference>
<dbReference type="EMBL" id="SLVX01000008">
    <property type="protein sequence ID" value="TCN44875.1"/>
    <property type="molecule type" value="Genomic_DNA"/>
</dbReference>
<name>A0A4R2CVM6_SHIGR</name>
<dbReference type="GO" id="GO:0046872">
    <property type="term" value="F:metal ion binding"/>
    <property type="evidence" value="ECO:0007669"/>
    <property type="project" value="UniProtKB-KW"/>
</dbReference>
<protein>
    <submittedName>
        <fullName evidence="3">Cupin domain</fullName>
    </submittedName>
</protein>
<evidence type="ECO:0000313" key="3">
    <source>
        <dbReference type="EMBL" id="TCN44875.1"/>
    </source>
</evidence>
<evidence type="ECO:0000256" key="1">
    <source>
        <dbReference type="ARBA" id="ARBA00022723"/>
    </source>
</evidence>
<dbReference type="RefSeq" id="WP_133034618.1">
    <property type="nucleotide sequence ID" value="NZ_BAABEI010000003.1"/>
</dbReference>
<accession>A0A4R2CVM6</accession>
<dbReference type="Pfam" id="PF07883">
    <property type="entry name" value="Cupin_2"/>
    <property type="match status" value="1"/>
</dbReference>
<dbReference type="Proteomes" id="UP000295351">
    <property type="component" value="Unassembled WGS sequence"/>
</dbReference>
<dbReference type="InterPro" id="IPR013096">
    <property type="entry name" value="Cupin_2"/>
</dbReference>
<reference evidence="3 4" key="1">
    <citation type="submission" date="2019-03" db="EMBL/GenBank/DDBJ databases">
        <title>Genomic Encyclopedia of Type Strains, Phase IV (KMG-IV): sequencing the most valuable type-strain genomes for metagenomic binning, comparative biology and taxonomic classification.</title>
        <authorList>
            <person name="Goeker M."/>
        </authorList>
    </citation>
    <scope>NUCLEOTIDE SEQUENCE [LARGE SCALE GENOMIC DNA]</scope>
    <source>
        <strain evidence="3 4">DSM 18401</strain>
    </source>
</reference>
<comment type="caution">
    <text evidence="3">The sequence shown here is derived from an EMBL/GenBank/DDBJ whole genome shotgun (WGS) entry which is preliminary data.</text>
</comment>
<keyword evidence="4" id="KW-1185">Reference proteome</keyword>
<dbReference type="PANTHER" id="PTHR35848">
    <property type="entry name" value="OXALATE-BINDING PROTEIN"/>
    <property type="match status" value="1"/>
</dbReference>
<dbReference type="SUPFAM" id="SSF51182">
    <property type="entry name" value="RmlC-like cupins"/>
    <property type="match status" value="1"/>
</dbReference>
<evidence type="ECO:0000259" key="2">
    <source>
        <dbReference type="Pfam" id="PF07883"/>
    </source>
</evidence>
<dbReference type="InterPro" id="IPR011051">
    <property type="entry name" value="RmlC_Cupin_sf"/>
</dbReference>
<gene>
    <name evidence="3" type="ORF">EV665_10814</name>
</gene>
<organism evidence="3 4">
    <name type="scientific">Shinella granuli</name>
    <dbReference type="NCBI Taxonomy" id="323621"/>
    <lineage>
        <taxon>Bacteria</taxon>
        <taxon>Pseudomonadati</taxon>
        <taxon>Pseudomonadota</taxon>
        <taxon>Alphaproteobacteria</taxon>
        <taxon>Hyphomicrobiales</taxon>
        <taxon>Rhizobiaceae</taxon>
        <taxon>Shinella</taxon>
    </lineage>
</organism>
<dbReference type="InterPro" id="IPR014710">
    <property type="entry name" value="RmlC-like_jellyroll"/>
</dbReference>
<keyword evidence="1" id="KW-0479">Metal-binding</keyword>
<proteinExistence type="predicted"/>
<dbReference type="AlphaFoldDB" id="A0A4R2CVM6"/>
<sequence length="140" mass="15148">MTAVTSVNPAILRPHEMKTNDRGGGARTTPLVTRRCGSTSMINGITAFDPGAAIGLHFHNCEESVMVIEGEAIAEIDGVEHHLATNDTTWIPANVPHRFINASDKPMRIFWTYATVDATRTMVATGESRSIDAEHGHAPK</sequence>